<dbReference type="Gene3D" id="1.20.1250.20">
    <property type="entry name" value="MFS general substrate transporter like domains"/>
    <property type="match status" value="2"/>
</dbReference>
<protein>
    <submittedName>
        <fullName evidence="6">MFS transporter</fullName>
    </submittedName>
</protein>
<evidence type="ECO:0000313" key="6">
    <source>
        <dbReference type="EMBL" id="QTD53055.1"/>
    </source>
</evidence>
<dbReference type="Proteomes" id="UP000663929">
    <property type="component" value="Chromosome"/>
</dbReference>
<feature type="transmembrane region" description="Helical" evidence="4">
    <location>
        <begin position="81"/>
        <end position="108"/>
    </location>
</feature>
<evidence type="ECO:0000256" key="4">
    <source>
        <dbReference type="SAM" id="Phobius"/>
    </source>
</evidence>
<evidence type="ECO:0000256" key="1">
    <source>
        <dbReference type="ARBA" id="ARBA00022692"/>
    </source>
</evidence>
<sequence length="402" mass="43444">MKGSASWRGLPGTVIALGLVSFFTDLSSEMIYPLLPLFLTTVLGTGAVALGVVEGVAESTAALLKLYSGYLTDRTGKRKPFIFFGYGLAGAVRPLIGLAGSWTVVLFLRFADRIGKGFRSSPRDALIADVTPPERRGAAYGVHRAMDHAGAVAGPLCAAALLYGAEWSLRQVFLFALLPGIAVMFLIAFGVKDQGGRVGGKRPPELRREWSRFDRRFHWFLIVLAIFSLGNASDAFLLLALSDAGVPAHWIALLWAAHNGLKMLVTWLAGGWSDRFGRARFVMLGWFLYAIIYLGFGWSGDLWLSVVLFVAYGVVFGLTEPVEKALVADFAGAESRGTAFGYYHFVVGMTALPASLWFGVVWHYLGRSWAFALGGLLAAVAMVGFRYRVSRGLATDGPVAGE</sequence>
<dbReference type="PANTHER" id="PTHR23518">
    <property type="entry name" value="C-METHYLTRANSFERASE"/>
    <property type="match status" value="1"/>
</dbReference>
<dbReference type="RefSeq" id="WP_237383155.1">
    <property type="nucleotide sequence ID" value="NZ_CP071793.1"/>
</dbReference>
<feature type="transmembrane region" description="Helical" evidence="4">
    <location>
        <begin position="340"/>
        <end position="362"/>
    </location>
</feature>
<evidence type="ECO:0000313" key="7">
    <source>
        <dbReference type="Proteomes" id="UP000663929"/>
    </source>
</evidence>
<feature type="domain" description="Major facilitator superfamily (MFS) profile" evidence="5">
    <location>
        <begin position="13"/>
        <end position="393"/>
    </location>
</feature>
<name>A0A8A4U2U4_SULCO</name>
<feature type="transmembrane region" description="Helical" evidence="4">
    <location>
        <begin position="31"/>
        <end position="53"/>
    </location>
</feature>
<feature type="transmembrane region" description="Helical" evidence="4">
    <location>
        <begin position="368"/>
        <end position="385"/>
    </location>
</feature>
<dbReference type="InterPro" id="IPR036259">
    <property type="entry name" value="MFS_trans_sf"/>
</dbReference>
<dbReference type="SUPFAM" id="SSF103473">
    <property type="entry name" value="MFS general substrate transporter"/>
    <property type="match status" value="1"/>
</dbReference>
<feature type="transmembrane region" description="Helical" evidence="4">
    <location>
        <begin position="171"/>
        <end position="191"/>
    </location>
</feature>
<dbReference type="EMBL" id="CP071793">
    <property type="protein sequence ID" value="QTD53055.1"/>
    <property type="molecule type" value="Genomic_DNA"/>
</dbReference>
<evidence type="ECO:0000256" key="2">
    <source>
        <dbReference type="ARBA" id="ARBA00022989"/>
    </source>
</evidence>
<dbReference type="InterPro" id="IPR020846">
    <property type="entry name" value="MFS_dom"/>
</dbReference>
<reference evidence="6" key="1">
    <citation type="submission" date="2021-03" db="EMBL/GenBank/DDBJ databases">
        <title>Acanthopleuribacteraceae sp. M133.</title>
        <authorList>
            <person name="Wang G."/>
        </authorList>
    </citation>
    <scope>NUCLEOTIDE SEQUENCE</scope>
    <source>
        <strain evidence="6">M133</strain>
    </source>
</reference>
<keyword evidence="1 4" id="KW-0812">Transmembrane</keyword>
<dbReference type="CDD" id="cd17370">
    <property type="entry name" value="MFS_MJ1317_like"/>
    <property type="match status" value="1"/>
</dbReference>
<feature type="transmembrane region" description="Helical" evidence="4">
    <location>
        <begin position="248"/>
        <end position="269"/>
    </location>
</feature>
<dbReference type="PROSITE" id="PS50850">
    <property type="entry name" value="MFS"/>
    <property type="match status" value="1"/>
</dbReference>
<dbReference type="PANTHER" id="PTHR23518:SF2">
    <property type="entry name" value="MAJOR FACILITATOR SUPERFAMILY TRANSPORTER"/>
    <property type="match status" value="1"/>
</dbReference>
<evidence type="ECO:0000259" key="5">
    <source>
        <dbReference type="PROSITE" id="PS50850"/>
    </source>
</evidence>
<keyword evidence="3 4" id="KW-0472">Membrane</keyword>
<keyword evidence="7" id="KW-1185">Reference proteome</keyword>
<keyword evidence="2 4" id="KW-1133">Transmembrane helix</keyword>
<feature type="transmembrane region" description="Helical" evidence="4">
    <location>
        <begin position="217"/>
        <end position="242"/>
    </location>
</feature>
<evidence type="ECO:0000256" key="3">
    <source>
        <dbReference type="ARBA" id="ARBA00023136"/>
    </source>
</evidence>
<gene>
    <name evidence="6" type="ORF">J3U87_11390</name>
</gene>
<dbReference type="KEGG" id="scor:J3U87_11390"/>
<feature type="transmembrane region" description="Helical" evidence="4">
    <location>
        <begin position="281"/>
        <end position="296"/>
    </location>
</feature>
<feature type="transmembrane region" description="Helical" evidence="4">
    <location>
        <begin position="6"/>
        <end position="24"/>
    </location>
</feature>
<organism evidence="6 7">
    <name type="scientific">Sulfidibacter corallicola</name>
    <dbReference type="NCBI Taxonomy" id="2818388"/>
    <lineage>
        <taxon>Bacteria</taxon>
        <taxon>Pseudomonadati</taxon>
        <taxon>Acidobacteriota</taxon>
        <taxon>Holophagae</taxon>
        <taxon>Acanthopleuribacterales</taxon>
        <taxon>Acanthopleuribacteraceae</taxon>
        <taxon>Sulfidibacter</taxon>
    </lineage>
</organism>
<dbReference type="Pfam" id="PF07690">
    <property type="entry name" value="MFS_1"/>
    <property type="match status" value="1"/>
</dbReference>
<accession>A0A8A4U2U4</accession>
<dbReference type="GO" id="GO:0022857">
    <property type="term" value="F:transmembrane transporter activity"/>
    <property type="evidence" value="ECO:0007669"/>
    <property type="project" value="InterPro"/>
</dbReference>
<feature type="transmembrane region" description="Helical" evidence="4">
    <location>
        <begin position="302"/>
        <end position="319"/>
    </location>
</feature>
<dbReference type="InterPro" id="IPR011701">
    <property type="entry name" value="MFS"/>
</dbReference>
<proteinExistence type="predicted"/>
<dbReference type="AlphaFoldDB" id="A0A8A4U2U4"/>